<dbReference type="EMBL" id="FOJQ01000009">
    <property type="protein sequence ID" value="SFA44143.1"/>
    <property type="molecule type" value="Genomic_DNA"/>
</dbReference>
<comment type="similarity">
    <text evidence="1">Belongs to the plasmid mobilization pre family.</text>
</comment>
<protein>
    <submittedName>
        <fullName evidence="4">Plasmid recombination enzyme</fullName>
    </submittedName>
</protein>
<dbReference type="Proteomes" id="UP000198979">
    <property type="component" value="Unassembled WGS sequence"/>
</dbReference>
<dbReference type="NCBIfam" id="NF041497">
    <property type="entry name" value="MobV"/>
    <property type="match status" value="1"/>
</dbReference>
<dbReference type="Gene3D" id="3.30.930.30">
    <property type="match status" value="1"/>
</dbReference>
<keyword evidence="2" id="KW-0175">Coiled coil</keyword>
<name>A0A1I0SXN0_9BACL</name>
<dbReference type="AlphaFoldDB" id="A0A1I0SXN0"/>
<evidence type="ECO:0000256" key="2">
    <source>
        <dbReference type="SAM" id="Coils"/>
    </source>
</evidence>
<feature type="region of interest" description="Disordered" evidence="3">
    <location>
        <begin position="470"/>
        <end position="490"/>
    </location>
</feature>
<keyword evidence="5" id="KW-1185">Reference proteome</keyword>
<gene>
    <name evidence="4" type="ORF">SAMN05216169_100913</name>
</gene>
<evidence type="ECO:0000256" key="1">
    <source>
        <dbReference type="ARBA" id="ARBA00010657"/>
    </source>
</evidence>
<feature type="coiled-coil region" evidence="2">
    <location>
        <begin position="254"/>
        <end position="302"/>
    </location>
</feature>
<dbReference type="InterPro" id="IPR001668">
    <property type="entry name" value="Mob_Pre"/>
</dbReference>
<organism evidence="4 5">
    <name type="scientific">Anoxybacillus pushchinoensis</name>
    <dbReference type="NCBI Taxonomy" id="150248"/>
    <lineage>
        <taxon>Bacteria</taxon>
        <taxon>Bacillati</taxon>
        <taxon>Bacillota</taxon>
        <taxon>Bacilli</taxon>
        <taxon>Bacillales</taxon>
        <taxon>Anoxybacillaceae</taxon>
        <taxon>Anoxybacillus</taxon>
    </lineage>
</organism>
<dbReference type="Pfam" id="PF01076">
    <property type="entry name" value="Mob_Pre"/>
    <property type="match status" value="1"/>
</dbReference>
<dbReference type="GO" id="GO:0006310">
    <property type="term" value="P:DNA recombination"/>
    <property type="evidence" value="ECO:0007669"/>
    <property type="project" value="InterPro"/>
</dbReference>
<feature type="coiled-coil region" evidence="2">
    <location>
        <begin position="375"/>
        <end position="437"/>
    </location>
</feature>
<evidence type="ECO:0000313" key="5">
    <source>
        <dbReference type="Proteomes" id="UP000198979"/>
    </source>
</evidence>
<dbReference type="GO" id="GO:0003677">
    <property type="term" value="F:DNA binding"/>
    <property type="evidence" value="ECO:0007669"/>
    <property type="project" value="InterPro"/>
</dbReference>
<proteinExistence type="inferred from homology"/>
<evidence type="ECO:0000313" key="4">
    <source>
        <dbReference type="EMBL" id="SFA44143.1"/>
    </source>
</evidence>
<reference evidence="5" key="1">
    <citation type="submission" date="2016-10" db="EMBL/GenBank/DDBJ databases">
        <authorList>
            <person name="Varghese N."/>
            <person name="Submissions S."/>
        </authorList>
    </citation>
    <scope>NUCLEOTIDE SEQUENCE [LARGE SCALE GENOMIC DNA]</scope>
    <source>
        <strain evidence="5">K1</strain>
    </source>
</reference>
<dbReference type="STRING" id="150248.SAMN05216169_100913"/>
<evidence type="ECO:0000256" key="3">
    <source>
        <dbReference type="SAM" id="MobiDB-lite"/>
    </source>
</evidence>
<dbReference type="CDD" id="cd17242">
    <property type="entry name" value="MobM_relaxase"/>
    <property type="match status" value="1"/>
</dbReference>
<sequence>MGLGKAQGLFFSGRSSEQSAQAEKLSAETAPKVFWYSGLYQICSGSLAMLSFKQEMRCCHVAHVKKFTRENMKGLSIHLDRKTENHSNKEIDIERSHLNYDLCEKEGDTLSRLQNRLDEVYCMKRKDVKACCEWVVTLPKELEEKSPEEQRQFFEKTYAFLAARYGKENVVSANVHVDETTPHIHFDFVPVVWDEKKQREKVSAKEVLTRNELKSFHQDLDNFLKKEIPEIYQEGILNGQTIGIEDIKDFKKYADDIKQQKNDMTVELEEVEQALRTAKINIRELENKKELLKLNVSSKKDEMRKLSEIVPDELKIKAKKEKKTVVEDKLVTFGKPKTIEKETGNLVITREEYQKMRQIVNAASTIKKDYDRLQRTDLVQENKALRQQVNRVNHEKNELQRDNDHFRTQLRTASFEISNLEGRILDLKDEIANIYQSTKAFLKEHTGSVQAFKSTLKEFVSKVKDRLPGGEFEKAHRREMNKERNRGLER</sequence>
<accession>A0A1I0SXN0</accession>